<name>A0A5C3N9Z8_9AGAM</name>
<feature type="region of interest" description="Disordered" evidence="1">
    <location>
        <begin position="72"/>
        <end position="129"/>
    </location>
</feature>
<gene>
    <name evidence="3" type="ORF">OE88DRAFT_1711090</name>
</gene>
<keyword evidence="2" id="KW-0812">Transmembrane</keyword>
<dbReference type="Proteomes" id="UP000305948">
    <property type="component" value="Unassembled WGS sequence"/>
</dbReference>
<keyword evidence="2" id="KW-1133">Transmembrane helix</keyword>
<dbReference type="AlphaFoldDB" id="A0A5C3N9Z8"/>
<organism evidence="3 4">
    <name type="scientific">Heliocybe sulcata</name>
    <dbReference type="NCBI Taxonomy" id="5364"/>
    <lineage>
        <taxon>Eukaryota</taxon>
        <taxon>Fungi</taxon>
        <taxon>Dikarya</taxon>
        <taxon>Basidiomycota</taxon>
        <taxon>Agaricomycotina</taxon>
        <taxon>Agaricomycetes</taxon>
        <taxon>Gloeophyllales</taxon>
        <taxon>Gloeophyllaceae</taxon>
        <taxon>Heliocybe</taxon>
    </lineage>
</organism>
<dbReference type="EMBL" id="ML213506">
    <property type="protein sequence ID" value="TFK54140.1"/>
    <property type="molecule type" value="Genomic_DNA"/>
</dbReference>
<evidence type="ECO:0000256" key="1">
    <source>
        <dbReference type="SAM" id="MobiDB-lite"/>
    </source>
</evidence>
<feature type="region of interest" description="Disordered" evidence="1">
    <location>
        <begin position="153"/>
        <end position="238"/>
    </location>
</feature>
<dbReference type="OrthoDB" id="3363417at2759"/>
<feature type="compositionally biased region" description="Low complexity" evidence="1">
    <location>
        <begin position="175"/>
        <end position="184"/>
    </location>
</feature>
<keyword evidence="4" id="KW-1185">Reference proteome</keyword>
<reference evidence="3 4" key="1">
    <citation type="journal article" date="2019" name="Nat. Ecol. Evol.">
        <title>Megaphylogeny resolves global patterns of mushroom evolution.</title>
        <authorList>
            <person name="Varga T."/>
            <person name="Krizsan K."/>
            <person name="Foldi C."/>
            <person name="Dima B."/>
            <person name="Sanchez-Garcia M."/>
            <person name="Sanchez-Ramirez S."/>
            <person name="Szollosi G.J."/>
            <person name="Szarkandi J.G."/>
            <person name="Papp V."/>
            <person name="Albert L."/>
            <person name="Andreopoulos W."/>
            <person name="Angelini C."/>
            <person name="Antonin V."/>
            <person name="Barry K.W."/>
            <person name="Bougher N.L."/>
            <person name="Buchanan P."/>
            <person name="Buyck B."/>
            <person name="Bense V."/>
            <person name="Catcheside P."/>
            <person name="Chovatia M."/>
            <person name="Cooper J."/>
            <person name="Damon W."/>
            <person name="Desjardin D."/>
            <person name="Finy P."/>
            <person name="Geml J."/>
            <person name="Haridas S."/>
            <person name="Hughes K."/>
            <person name="Justo A."/>
            <person name="Karasinski D."/>
            <person name="Kautmanova I."/>
            <person name="Kiss B."/>
            <person name="Kocsube S."/>
            <person name="Kotiranta H."/>
            <person name="LaButti K.M."/>
            <person name="Lechner B.E."/>
            <person name="Liimatainen K."/>
            <person name="Lipzen A."/>
            <person name="Lukacs Z."/>
            <person name="Mihaltcheva S."/>
            <person name="Morgado L.N."/>
            <person name="Niskanen T."/>
            <person name="Noordeloos M.E."/>
            <person name="Ohm R.A."/>
            <person name="Ortiz-Santana B."/>
            <person name="Ovrebo C."/>
            <person name="Racz N."/>
            <person name="Riley R."/>
            <person name="Savchenko A."/>
            <person name="Shiryaev A."/>
            <person name="Soop K."/>
            <person name="Spirin V."/>
            <person name="Szebenyi C."/>
            <person name="Tomsovsky M."/>
            <person name="Tulloss R.E."/>
            <person name="Uehling J."/>
            <person name="Grigoriev I.V."/>
            <person name="Vagvolgyi C."/>
            <person name="Papp T."/>
            <person name="Martin F.M."/>
            <person name="Miettinen O."/>
            <person name="Hibbett D.S."/>
            <person name="Nagy L.G."/>
        </authorList>
    </citation>
    <scope>NUCLEOTIDE SEQUENCE [LARGE SCALE GENOMIC DNA]</scope>
    <source>
        <strain evidence="3 4">OMC1185</strain>
    </source>
</reference>
<feature type="compositionally biased region" description="Low complexity" evidence="1">
    <location>
        <begin position="193"/>
        <end position="203"/>
    </location>
</feature>
<sequence length="238" mass="25765">MAPNESAPSFPSSLWNCYLEYLVYYEPTSWVGKAASTFRILAFMALAPFILLTLLDVTSYVIARTLGVVDDTKASTSDSNNTESMLKDSTPTILVNDDSQQTLSEDDSGTESSSNREHSTHNTRTKLLRKRAGLELPQAYFVTPTEESMKLSGVGVFSPAGSRPSSPTIDRRQKGPLPGQQQQGDVRDASWQDSLGSSSGDSSYVMWETDSSPEDVGSALRKRTRLDAEGSGTTTAGS</sequence>
<evidence type="ECO:0000256" key="2">
    <source>
        <dbReference type="SAM" id="Phobius"/>
    </source>
</evidence>
<protein>
    <submittedName>
        <fullName evidence="3">Uncharacterized protein</fullName>
    </submittedName>
</protein>
<feature type="transmembrane region" description="Helical" evidence="2">
    <location>
        <begin position="40"/>
        <end position="63"/>
    </location>
</feature>
<keyword evidence="2" id="KW-0472">Membrane</keyword>
<feature type="compositionally biased region" description="Polar residues" evidence="1">
    <location>
        <begin position="74"/>
        <end position="103"/>
    </location>
</feature>
<evidence type="ECO:0000313" key="4">
    <source>
        <dbReference type="Proteomes" id="UP000305948"/>
    </source>
</evidence>
<evidence type="ECO:0000313" key="3">
    <source>
        <dbReference type="EMBL" id="TFK54140.1"/>
    </source>
</evidence>
<proteinExistence type="predicted"/>
<accession>A0A5C3N9Z8</accession>